<evidence type="ECO:0000313" key="2">
    <source>
        <dbReference type="EMBL" id="CEJ06342.1"/>
    </source>
</evidence>
<dbReference type="KEGG" id="aacx:DEACI_3480"/>
<organism evidence="1">
    <name type="scientific">Acididesulfobacillus acetoxydans</name>
    <dbReference type="NCBI Taxonomy" id="1561005"/>
    <lineage>
        <taxon>Bacteria</taxon>
        <taxon>Bacillati</taxon>
        <taxon>Bacillota</taxon>
        <taxon>Clostridia</taxon>
        <taxon>Eubacteriales</taxon>
        <taxon>Peptococcaceae</taxon>
        <taxon>Acididesulfobacillus</taxon>
    </lineage>
</organism>
<gene>
    <name evidence="2" type="ORF">DEACI_0790</name>
    <name evidence="1" type="ORF">DEACI_3480</name>
</gene>
<evidence type="ECO:0000313" key="3">
    <source>
        <dbReference type="Proteomes" id="UP001071230"/>
    </source>
</evidence>
<dbReference type="EMBL" id="LR746496">
    <property type="protein sequence ID" value="CAA7602801.1"/>
    <property type="molecule type" value="Genomic_DNA"/>
</dbReference>
<dbReference type="Proteomes" id="UP000836597">
    <property type="component" value="Chromosome"/>
</dbReference>
<dbReference type="Proteomes" id="UP001071230">
    <property type="component" value="Unassembled WGS sequence"/>
</dbReference>
<accession>A0A8S0X0W6</accession>
<evidence type="ECO:0000313" key="1">
    <source>
        <dbReference type="EMBL" id="CAA7602801.1"/>
    </source>
</evidence>
<dbReference type="EMBL" id="CDGJ01000027">
    <property type="protein sequence ID" value="CEJ06342.1"/>
    <property type="molecule type" value="Genomic_DNA"/>
</dbReference>
<dbReference type="AlphaFoldDB" id="A0A8S0X0W6"/>
<proteinExistence type="predicted"/>
<reference evidence="1" key="2">
    <citation type="submission" date="2020-01" db="EMBL/GenBank/DDBJ databases">
        <authorList>
            <person name="Hornung B."/>
        </authorList>
    </citation>
    <scope>NUCLEOTIDE SEQUENCE</scope>
    <source>
        <strain evidence="1">PacBioINE</strain>
    </source>
</reference>
<name>A0A8S0X0W6_9FIRM</name>
<keyword evidence="3" id="KW-1185">Reference proteome</keyword>
<reference evidence="2" key="1">
    <citation type="submission" date="2014-11" db="EMBL/GenBank/DDBJ databases">
        <authorList>
            <person name="Hornung B.V."/>
        </authorList>
    </citation>
    <scope>NUCLEOTIDE SEQUENCE</scope>
    <source>
        <strain evidence="2">INE</strain>
    </source>
</reference>
<sequence length="34" mass="3804">MRFRQSFIVLQLGNGGLPAFKNGMNRGAILSFVY</sequence>
<protein>
    <submittedName>
        <fullName evidence="1">Uncharacterized protein</fullName>
    </submittedName>
</protein>